<dbReference type="InterPro" id="IPR007112">
    <property type="entry name" value="Expansin/allergen_DPBB_dom"/>
</dbReference>
<organism evidence="3 4">
    <name type="scientific">Dendrobium nobile</name>
    <name type="common">Orchid</name>
    <dbReference type="NCBI Taxonomy" id="94219"/>
    <lineage>
        <taxon>Eukaryota</taxon>
        <taxon>Viridiplantae</taxon>
        <taxon>Streptophyta</taxon>
        <taxon>Embryophyta</taxon>
        <taxon>Tracheophyta</taxon>
        <taxon>Spermatophyta</taxon>
        <taxon>Magnoliopsida</taxon>
        <taxon>Liliopsida</taxon>
        <taxon>Asparagales</taxon>
        <taxon>Orchidaceae</taxon>
        <taxon>Epidendroideae</taxon>
        <taxon>Malaxideae</taxon>
        <taxon>Dendrobiinae</taxon>
        <taxon>Dendrobium</taxon>
    </lineage>
</organism>
<comment type="caution">
    <text evidence="3">The sequence shown here is derived from an EMBL/GenBank/DDBJ whole genome shotgun (WGS) entry which is preliminary data.</text>
</comment>
<feature type="chain" id="PRO_5035896991" description="Expansin-like EG45 domain-containing protein" evidence="1">
    <location>
        <begin position="23"/>
        <end position="126"/>
    </location>
</feature>
<dbReference type="GO" id="GO:0009627">
    <property type="term" value="P:systemic acquired resistance"/>
    <property type="evidence" value="ECO:0007669"/>
    <property type="project" value="InterPro"/>
</dbReference>
<dbReference type="OrthoDB" id="587249at2759"/>
<accession>A0A8T3CA99</accession>
<dbReference type="InterPro" id="IPR044206">
    <property type="entry name" value="EGC1/2"/>
</dbReference>
<dbReference type="PROSITE" id="PS50842">
    <property type="entry name" value="EXPANSIN_EG45"/>
    <property type="match status" value="1"/>
</dbReference>
<dbReference type="SMR" id="A0A8T3CA99"/>
<dbReference type="SUPFAM" id="SSF50685">
    <property type="entry name" value="Barwin-like endoglucanases"/>
    <property type="match status" value="1"/>
</dbReference>
<evidence type="ECO:0000256" key="1">
    <source>
        <dbReference type="SAM" id="SignalP"/>
    </source>
</evidence>
<dbReference type="PANTHER" id="PTHR47295">
    <property type="entry name" value="EG45-LIKE DOMAIN CONTAINING PROTEIN 1-RELATED"/>
    <property type="match status" value="1"/>
</dbReference>
<reference evidence="3" key="1">
    <citation type="journal article" date="2022" name="Front. Genet.">
        <title>Chromosome-Scale Assembly of the Dendrobium nobile Genome Provides Insights Into the Molecular Mechanism of the Biosynthesis of the Medicinal Active Ingredient of Dendrobium.</title>
        <authorList>
            <person name="Xu Q."/>
            <person name="Niu S.-C."/>
            <person name="Li K.-L."/>
            <person name="Zheng P.-J."/>
            <person name="Zhang X.-J."/>
            <person name="Jia Y."/>
            <person name="Liu Y."/>
            <person name="Niu Y.-X."/>
            <person name="Yu L.-H."/>
            <person name="Chen D.-F."/>
            <person name="Zhang G.-Q."/>
        </authorList>
    </citation>
    <scope>NUCLEOTIDE SEQUENCE</scope>
    <source>
        <tissue evidence="3">Leaf</tissue>
    </source>
</reference>
<evidence type="ECO:0000313" key="4">
    <source>
        <dbReference type="Proteomes" id="UP000829196"/>
    </source>
</evidence>
<evidence type="ECO:0000259" key="2">
    <source>
        <dbReference type="PROSITE" id="PS50842"/>
    </source>
</evidence>
<dbReference type="Proteomes" id="UP000829196">
    <property type="component" value="Unassembled WGS sequence"/>
</dbReference>
<keyword evidence="4" id="KW-1185">Reference proteome</keyword>
<protein>
    <recommendedName>
        <fullName evidence="2">Expansin-like EG45 domain-containing protein</fullName>
    </recommendedName>
</protein>
<dbReference type="PANTHER" id="PTHR47295:SF2">
    <property type="entry name" value="EG45-LIKE DOMAIN CONTAINING PROTEIN 1-RELATED"/>
    <property type="match status" value="1"/>
</dbReference>
<sequence>MKKCVVLLFAMLICLASIGSYCEEGLASYYESYVPPSCPGSTEHGEHYASVNNELWQNGNICGHSFMINCTANCIDHSVGGPTIVVMAINQCGNCDGVTMMLSKSAFAYIGKLEAGSIPISYKYVF</sequence>
<keyword evidence="1" id="KW-0732">Signal</keyword>
<dbReference type="InterPro" id="IPR036908">
    <property type="entry name" value="RlpA-like_sf"/>
</dbReference>
<dbReference type="Gene3D" id="2.40.40.10">
    <property type="entry name" value="RlpA-like domain"/>
    <property type="match status" value="1"/>
</dbReference>
<feature type="signal peptide" evidence="1">
    <location>
        <begin position="1"/>
        <end position="22"/>
    </location>
</feature>
<dbReference type="Pfam" id="PF03330">
    <property type="entry name" value="DPBB_1"/>
    <property type="match status" value="1"/>
</dbReference>
<proteinExistence type="predicted"/>
<evidence type="ECO:0000313" key="3">
    <source>
        <dbReference type="EMBL" id="KAI0529604.1"/>
    </source>
</evidence>
<gene>
    <name evidence="3" type="ORF">KFK09_002158</name>
</gene>
<dbReference type="AlphaFoldDB" id="A0A8T3CA99"/>
<feature type="domain" description="Expansin-like EG45" evidence="2">
    <location>
        <begin position="19"/>
        <end position="126"/>
    </location>
</feature>
<dbReference type="EMBL" id="JAGYWB010000002">
    <property type="protein sequence ID" value="KAI0529604.1"/>
    <property type="molecule type" value="Genomic_DNA"/>
</dbReference>
<name>A0A8T3CA99_DENNO</name>
<dbReference type="GO" id="GO:0048046">
    <property type="term" value="C:apoplast"/>
    <property type="evidence" value="ECO:0007669"/>
    <property type="project" value="InterPro"/>
</dbReference>
<dbReference type="InterPro" id="IPR009009">
    <property type="entry name" value="RlpA-like_DPBB"/>
</dbReference>